<organism evidence="2 3">
    <name type="scientific">Novosphingobium piscinae</name>
    <dbReference type="NCBI Taxonomy" id="1507448"/>
    <lineage>
        <taxon>Bacteria</taxon>
        <taxon>Pseudomonadati</taxon>
        <taxon>Pseudomonadota</taxon>
        <taxon>Alphaproteobacteria</taxon>
        <taxon>Sphingomonadales</taxon>
        <taxon>Sphingomonadaceae</taxon>
        <taxon>Novosphingobium</taxon>
    </lineage>
</organism>
<evidence type="ECO:0000313" key="2">
    <source>
        <dbReference type="EMBL" id="MBC2669224.1"/>
    </source>
</evidence>
<dbReference type="EMBL" id="JACLAX010000007">
    <property type="protein sequence ID" value="MBC2669224.1"/>
    <property type="molecule type" value="Genomic_DNA"/>
</dbReference>
<evidence type="ECO:0000313" key="3">
    <source>
        <dbReference type="Proteomes" id="UP000551327"/>
    </source>
</evidence>
<dbReference type="Pfam" id="PF10074">
    <property type="entry name" value="RovC_DNA-bd"/>
    <property type="match status" value="1"/>
</dbReference>
<dbReference type="AlphaFoldDB" id="A0A7X1KPY6"/>
<evidence type="ECO:0000259" key="1">
    <source>
        <dbReference type="Pfam" id="PF10074"/>
    </source>
</evidence>
<accession>A0A7X1KPY6</accession>
<reference evidence="2 3" key="1">
    <citation type="submission" date="2020-08" db="EMBL/GenBank/DDBJ databases">
        <title>The genome sequence of type strain Novosphingobium piscinae KCTC 42194.</title>
        <authorList>
            <person name="Liu Y."/>
        </authorList>
    </citation>
    <scope>NUCLEOTIDE SEQUENCE [LARGE SCALE GENOMIC DNA]</scope>
    <source>
        <strain evidence="2 3">KCTC 42194</strain>
    </source>
</reference>
<gene>
    <name evidence="2" type="ORF">H7F53_08720</name>
</gene>
<sequence>MPAGAVIRNDRKLPAGLHLVLDVAGIRHRLLFRHNPACPQTSFSVPAAPGTALRLVSTRIYAGLIGFAPPIKERAPYHLTSYRQHRLIQLLTLLDAHAAGLALRQIAFALVFPRNQPLTGAAWKGSGERRHTHRLLGEAQRMCREGYRTLLEKG</sequence>
<protein>
    <submittedName>
        <fullName evidence="2">DUF2285 domain-containing protein</fullName>
    </submittedName>
</protein>
<keyword evidence="3" id="KW-1185">Reference proteome</keyword>
<proteinExistence type="predicted"/>
<dbReference type="Proteomes" id="UP000551327">
    <property type="component" value="Unassembled WGS sequence"/>
</dbReference>
<name>A0A7X1KPY6_9SPHN</name>
<dbReference type="RefSeq" id="WP_185679106.1">
    <property type="nucleotide sequence ID" value="NZ_JACLAX010000007.1"/>
</dbReference>
<feature type="domain" description="T6SS Transcription factor RovC-like DNA binding" evidence="1">
    <location>
        <begin position="45"/>
        <end position="151"/>
    </location>
</feature>
<comment type="caution">
    <text evidence="2">The sequence shown here is derived from an EMBL/GenBank/DDBJ whole genome shotgun (WGS) entry which is preliminary data.</text>
</comment>
<dbReference type="InterPro" id="IPR018754">
    <property type="entry name" value="RovC-like_DNA-bd"/>
</dbReference>